<accession>A0A938WYM8</accession>
<dbReference type="InterPro" id="IPR036388">
    <property type="entry name" value="WH-like_DNA-bd_sf"/>
</dbReference>
<keyword evidence="4" id="KW-1185">Reference proteome</keyword>
<dbReference type="Proteomes" id="UP000713880">
    <property type="component" value="Unassembled WGS sequence"/>
</dbReference>
<reference evidence="3" key="1">
    <citation type="submission" date="2020-08" db="EMBL/GenBank/DDBJ databases">
        <authorList>
            <person name="Cejkova D."/>
            <person name="Kubasova T."/>
            <person name="Jahodarova E."/>
            <person name="Rychlik I."/>
        </authorList>
    </citation>
    <scope>NUCLEOTIDE SEQUENCE</scope>
    <source>
        <strain evidence="3">An420c</strain>
    </source>
</reference>
<dbReference type="InterPro" id="IPR057666">
    <property type="entry name" value="DrpA_SLOG"/>
</dbReference>
<gene>
    <name evidence="3" type="primary">dprA</name>
    <name evidence="3" type="ORF">H6A13_03030</name>
</gene>
<name>A0A938WYM8_9CLOT</name>
<evidence type="ECO:0000259" key="2">
    <source>
        <dbReference type="Pfam" id="PF02481"/>
    </source>
</evidence>
<dbReference type="PANTHER" id="PTHR43022">
    <property type="entry name" value="PROTEIN SMF"/>
    <property type="match status" value="1"/>
</dbReference>
<dbReference type="Pfam" id="PF02481">
    <property type="entry name" value="DNA_processg_A"/>
    <property type="match status" value="1"/>
</dbReference>
<reference evidence="3" key="2">
    <citation type="journal article" date="2021" name="Sci. Rep.">
        <title>The distribution of antibiotic resistance genes in chicken gut microbiota commensals.</title>
        <authorList>
            <person name="Juricova H."/>
            <person name="Matiasovicova J."/>
            <person name="Kubasova T."/>
            <person name="Cejkova D."/>
            <person name="Rychlik I."/>
        </authorList>
    </citation>
    <scope>NUCLEOTIDE SEQUENCE</scope>
    <source>
        <strain evidence="3">An420c</strain>
    </source>
</reference>
<dbReference type="EMBL" id="JACJLV010000006">
    <property type="protein sequence ID" value="MBM6826081.1"/>
    <property type="molecule type" value="Genomic_DNA"/>
</dbReference>
<organism evidence="3 4">
    <name type="scientific">Mordavella massiliensis</name>
    <dbReference type="NCBI Taxonomy" id="1871024"/>
    <lineage>
        <taxon>Bacteria</taxon>
        <taxon>Bacillati</taxon>
        <taxon>Bacillota</taxon>
        <taxon>Clostridia</taxon>
        <taxon>Eubacteriales</taxon>
        <taxon>Clostridiaceae</taxon>
        <taxon>Mordavella</taxon>
    </lineage>
</organism>
<evidence type="ECO:0000313" key="4">
    <source>
        <dbReference type="Proteomes" id="UP000713880"/>
    </source>
</evidence>
<dbReference type="GO" id="GO:0009294">
    <property type="term" value="P:DNA-mediated transformation"/>
    <property type="evidence" value="ECO:0007669"/>
    <property type="project" value="InterPro"/>
</dbReference>
<evidence type="ECO:0000256" key="1">
    <source>
        <dbReference type="ARBA" id="ARBA00006525"/>
    </source>
</evidence>
<dbReference type="Gene3D" id="1.10.10.10">
    <property type="entry name" value="Winged helix-like DNA-binding domain superfamily/Winged helix DNA-binding domain"/>
    <property type="match status" value="1"/>
</dbReference>
<proteinExistence type="inferred from homology"/>
<dbReference type="InterPro" id="IPR003488">
    <property type="entry name" value="DprA"/>
</dbReference>
<dbReference type="PANTHER" id="PTHR43022:SF1">
    <property type="entry name" value="PROTEIN SMF"/>
    <property type="match status" value="1"/>
</dbReference>
<comment type="similarity">
    <text evidence="1">Belongs to the DprA/Smf family.</text>
</comment>
<sequence length="373" mass="41179">MFYEYWLASLKPLSARKKRMLRDAYGSARAVYYIEETRLDQEIYLTDRDRRVLQTGRDSRNQEEFLRGLKESWEKLQESGIRLILYDDPAYPSRLSRIPDPPYAIYVRGELPPENQPAVAIVGARKCTPYGEEMALEYAETLAGAGVAVISGMARGIDGAGHRGALNAGGKTYGVLGCGVDVCYPREHIGLYMDILKNGGLIAERAPGEPPLPAYFPERNRIISGLSDVILIMEAKEKSGSLITADQALEQGKDVYALPGPADSALSQGCHRLIRQGAGILLSPEDLLEELGIDRIHLLKKSDRNKKMLESPEHMVYSCLGLFPKSTGTIIEETGFSPQKVMEALVSLVLEGYAREVSKNHYVRAGKSSGEKA</sequence>
<feature type="domain" description="Smf/DprA SLOG" evidence="2">
    <location>
        <begin position="83"/>
        <end position="291"/>
    </location>
</feature>
<dbReference type="NCBIfam" id="TIGR00732">
    <property type="entry name" value="dprA"/>
    <property type="match status" value="1"/>
</dbReference>
<dbReference type="Gene3D" id="3.40.50.450">
    <property type="match status" value="1"/>
</dbReference>
<comment type="caution">
    <text evidence="3">The sequence shown here is derived from an EMBL/GenBank/DDBJ whole genome shotgun (WGS) entry which is preliminary data.</text>
</comment>
<dbReference type="SUPFAM" id="SSF102405">
    <property type="entry name" value="MCP/YpsA-like"/>
    <property type="match status" value="1"/>
</dbReference>
<dbReference type="AlphaFoldDB" id="A0A938WYM8"/>
<evidence type="ECO:0000313" key="3">
    <source>
        <dbReference type="EMBL" id="MBM6826081.1"/>
    </source>
</evidence>
<protein>
    <submittedName>
        <fullName evidence="3">DNA-protecting protein DprA</fullName>
    </submittedName>
</protein>